<comment type="caution">
    <text evidence="3">The sequence shown here is derived from an EMBL/GenBank/DDBJ whole genome shotgun (WGS) entry which is preliminary data.</text>
</comment>
<evidence type="ECO:0000313" key="4">
    <source>
        <dbReference type="Proteomes" id="UP000230292"/>
    </source>
</evidence>
<sequence length="174" mass="20038">MGIQGYVVKQLRADEEILSVIRTSLAHYRWPLVVWTGVLVLDFFLFYPLVAVGKWGVVIFFAVLVLVILNWLRLAFLWTHNIFVLTNQRLIDFDQRRFFERHVAECPLQHIQEIRYSSRGLSAVLFRVGTVVVDCGSLSGHIELVDVANPGETKELIMNAHHNHTKNTDERQGI</sequence>
<organism evidence="3 4">
    <name type="scientific">Candidatus Kerfeldbacteria bacterium CG15_BIG_FIL_POST_REV_8_21_14_020_45_12</name>
    <dbReference type="NCBI Taxonomy" id="2014247"/>
    <lineage>
        <taxon>Bacteria</taxon>
        <taxon>Candidatus Kerfeldiibacteriota</taxon>
    </lineage>
</organism>
<keyword evidence="1" id="KW-0812">Transmembrane</keyword>
<feature type="transmembrane region" description="Helical" evidence="1">
    <location>
        <begin position="32"/>
        <end position="49"/>
    </location>
</feature>
<dbReference type="Proteomes" id="UP000230292">
    <property type="component" value="Unassembled WGS sequence"/>
</dbReference>
<accession>A0A2M7H283</accession>
<name>A0A2M7H283_9BACT</name>
<dbReference type="Pfam" id="PF03703">
    <property type="entry name" value="bPH_2"/>
    <property type="match status" value="1"/>
</dbReference>
<evidence type="ECO:0000256" key="1">
    <source>
        <dbReference type="SAM" id="Phobius"/>
    </source>
</evidence>
<dbReference type="EMBL" id="PFGC01000060">
    <property type="protein sequence ID" value="PIW36362.1"/>
    <property type="molecule type" value="Genomic_DNA"/>
</dbReference>
<feature type="transmembrane region" description="Helical" evidence="1">
    <location>
        <begin position="55"/>
        <end position="72"/>
    </location>
</feature>
<gene>
    <name evidence="3" type="ORF">COW24_05865</name>
</gene>
<dbReference type="InterPro" id="IPR005182">
    <property type="entry name" value="YdbS-like_PH"/>
</dbReference>
<reference evidence="3 4" key="1">
    <citation type="submission" date="2017-09" db="EMBL/GenBank/DDBJ databases">
        <title>Depth-based differentiation of microbial function through sediment-hosted aquifers and enrichment of novel symbionts in the deep terrestrial subsurface.</title>
        <authorList>
            <person name="Probst A.J."/>
            <person name="Ladd B."/>
            <person name="Jarett J.K."/>
            <person name="Geller-Mcgrath D.E."/>
            <person name="Sieber C.M."/>
            <person name="Emerson J.B."/>
            <person name="Anantharaman K."/>
            <person name="Thomas B.C."/>
            <person name="Malmstrom R."/>
            <person name="Stieglmeier M."/>
            <person name="Klingl A."/>
            <person name="Woyke T."/>
            <person name="Ryan C.M."/>
            <person name="Banfield J.F."/>
        </authorList>
    </citation>
    <scope>NUCLEOTIDE SEQUENCE [LARGE SCALE GENOMIC DNA]</scope>
    <source>
        <strain evidence="3">CG15_BIG_FIL_POST_REV_8_21_14_020_45_12</strain>
    </source>
</reference>
<evidence type="ECO:0000259" key="2">
    <source>
        <dbReference type="Pfam" id="PF03703"/>
    </source>
</evidence>
<keyword evidence="1" id="KW-1133">Transmembrane helix</keyword>
<protein>
    <recommendedName>
        <fullName evidence="2">YdbS-like PH domain-containing protein</fullName>
    </recommendedName>
</protein>
<feature type="domain" description="YdbS-like PH" evidence="2">
    <location>
        <begin position="79"/>
        <end position="157"/>
    </location>
</feature>
<evidence type="ECO:0000313" key="3">
    <source>
        <dbReference type="EMBL" id="PIW36362.1"/>
    </source>
</evidence>
<proteinExistence type="predicted"/>
<dbReference type="AlphaFoldDB" id="A0A2M7H283"/>
<keyword evidence="1" id="KW-0472">Membrane</keyword>